<name>Q2JDL3_FRACC</name>
<dbReference type="GO" id="GO:0004497">
    <property type="term" value="F:monooxygenase activity"/>
    <property type="evidence" value="ECO:0007669"/>
    <property type="project" value="UniProtKB-KW"/>
</dbReference>
<comment type="subcellular location">
    <subcellularLocation>
        <location evidence="1">Cell inner membrane</location>
        <topology evidence="1">Multi-pass membrane protein</topology>
    </subcellularLocation>
</comment>
<keyword evidence="4" id="KW-0997">Cell inner membrane</keyword>
<comment type="similarity">
    <text evidence="2">Belongs to the fatty acid desaturase type 1 family. AlkB subfamily.</text>
</comment>
<dbReference type="Pfam" id="PF00487">
    <property type="entry name" value="FA_desaturase"/>
    <property type="match status" value="1"/>
</dbReference>
<evidence type="ECO:0000313" key="15">
    <source>
        <dbReference type="EMBL" id="ABD10629.1"/>
    </source>
</evidence>
<keyword evidence="6" id="KW-0479">Metal-binding</keyword>
<dbReference type="HOGENOM" id="CLU_044462_1_0_11"/>
<dbReference type="GO" id="GO:0005886">
    <property type="term" value="C:plasma membrane"/>
    <property type="evidence" value="ECO:0007669"/>
    <property type="project" value="UniProtKB-SubCell"/>
</dbReference>
<dbReference type="InterPro" id="IPR033885">
    <property type="entry name" value="AlkB/XylM"/>
</dbReference>
<feature type="transmembrane region" description="Helical" evidence="13">
    <location>
        <begin position="224"/>
        <end position="244"/>
    </location>
</feature>
<sequence>MAAPVLTAPGGLAWRDGKRYMWLTAIIVPLLAIVGYGLWHRTGVELHWWITPLFVFVLVPLLDMTTPPDPVNPPEEIRAALEADRYYRRCTYLYPPLAGVGLLLGASAWTNGDLSWSARIGVVVSVGTVTGVGITTAHELGHKRGIFERWLARLMLAPAAYGHFSVEHNRGHHVRVATAADPASARLGESFWRFWPRTVVGSLRSAWSLEAARLRLRGRRVWSVRNEVVLGWLLTAVLFLALAVEFGPAVLVFLVAQAAFGFTLLEGVNYIEHYGLARELTPSGRYEKVDPRHSWNSDAVISNLALYQLQRHSDHHANPTRRYQALRSFEASPQLPAGYATLLLAAYLPPVWFRVMDDRVVEHYGGDVSRANLHPARRAALLTRYRSPSGPPPSGTEVDGSPSRGGVRG</sequence>
<keyword evidence="11 13" id="KW-0472">Membrane</keyword>
<evidence type="ECO:0000256" key="6">
    <source>
        <dbReference type="ARBA" id="ARBA00022723"/>
    </source>
</evidence>
<feature type="transmembrane region" description="Helical" evidence="13">
    <location>
        <begin position="250"/>
        <end position="271"/>
    </location>
</feature>
<dbReference type="PhylomeDB" id="Q2JDL3"/>
<feature type="domain" description="Fatty acid desaturase" evidence="14">
    <location>
        <begin position="115"/>
        <end position="340"/>
    </location>
</feature>
<evidence type="ECO:0000256" key="4">
    <source>
        <dbReference type="ARBA" id="ARBA00022519"/>
    </source>
</evidence>
<feature type="transmembrane region" description="Helical" evidence="13">
    <location>
        <begin position="20"/>
        <end position="40"/>
    </location>
</feature>
<dbReference type="GO" id="GO:0046872">
    <property type="term" value="F:metal ion binding"/>
    <property type="evidence" value="ECO:0007669"/>
    <property type="project" value="UniProtKB-KW"/>
</dbReference>
<feature type="region of interest" description="Disordered" evidence="12">
    <location>
        <begin position="384"/>
        <end position="409"/>
    </location>
</feature>
<accession>Q2JDL3</accession>
<evidence type="ECO:0000256" key="7">
    <source>
        <dbReference type="ARBA" id="ARBA00022989"/>
    </source>
</evidence>
<dbReference type="GO" id="GO:0006629">
    <property type="term" value="P:lipid metabolic process"/>
    <property type="evidence" value="ECO:0007669"/>
    <property type="project" value="InterPro"/>
</dbReference>
<feature type="transmembrane region" description="Helical" evidence="13">
    <location>
        <begin position="116"/>
        <end position="137"/>
    </location>
</feature>
<evidence type="ECO:0000256" key="11">
    <source>
        <dbReference type="ARBA" id="ARBA00023136"/>
    </source>
</evidence>
<keyword evidence="9" id="KW-0408">Iron</keyword>
<dbReference type="Proteomes" id="UP000001937">
    <property type="component" value="Chromosome"/>
</dbReference>
<evidence type="ECO:0000256" key="1">
    <source>
        <dbReference type="ARBA" id="ARBA00004429"/>
    </source>
</evidence>
<evidence type="ECO:0000256" key="5">
    <source>
        <dbReference type="ARBA" id="ARBA00022692"/>
    </source>
</evidence>
<feature type="transmembrane region" description="Helical" evidence="13">
    <location>
        <begin position="92"/>
        <end position="110"/>
    </location>
</feature>
<keyword evidence="3" id="KW-1003">Cell membrane</keyword>
<keyword evidence="16" id="KW-1185">Reference proteome</keyword>
<keyword evidence="8 15" id="KW-0560">Oxidoreductase</keyword>
<dbReference type="KEGG" id="fra:Francci3_1251"/>
<dbReference type="EC" id="1.14.15.3" evidence="15"/>
<reference evidence="15 16" key="1">
    <citation type="journal article" date="2007" name="Genome Res.">
        <title>Genome characteristics of facultatively symbiotic Frankia sp. strains reflect host range and host plant biogeography.</title>
        <authorList>
            <person name="Normand P."/>
            <person name="Lapierre P."/>
            <person name="Tisa L.S."/>
            <person name="Gogarten J.P."/>
            <person name="Alloisio N."/>
            <person name="Bagnarol E."/>
            <person name="Bassi C.A."/>
            <person name="Berry A.M."/>
            <person name="Bickhart D.M."/>
            <person name="Choisne N."/>
            <person name="Couloux A."/>
            <person name="Cournoyer B."/>
            <person name="Cruveiller S."/>
            <person name="Daubin V."/>
            <person name="Demange N."/>
            <person name="Francino M.P."/>
            <person name="Goltsman E."/>
            <person name="Huang Y."/>
            <person name="Kopp O.R."/>
            <person name="Labarre L."/>
            <person name="Lapidus A."/>
            <person name="Lavire C."/>
            <person name="Marechal J."/>
            <person name="Martinez M."/>
            <person name="Mastronunzio J.E."/>
            <person name="Mullin B.C."/>
            <person name="Niemann J."/>
            <person name="Pujic P."/>
            <person name="Rawnsley T."/>
            <person name="Rouy Z."/>
            <person name="Schenowitz C."/>
            <person name="Sellstedt A."/>
            <person name="Tavares F."/>
            <person name="Tomkins J.P."/>
            <person name="Vallenet D."/>
            <person name="Valverde C."/>
            <person name="Wall L.G."/>
            <person name="Wang Y."/>
            <person name="Medigue C."/>
            <person name="Benson D.R."/>
        </authorList>
    </citation>
    <scope>NUCLEOTIDE SEQUENCE [LARGE SCALE GENOMIC DNA]</scope>
    <source>
        <strain evidence="16">DSM 45818 / CECT 9043 / CcI3</strain>
    </source>
</reference>
<evidence type="ECO:0000259" key="14">
    <source>
        <dbReference type="Pfam" id="PF00487"/>
    </source>
</evidence>
<proteinExistence type="inferred from homology"/>
<dbReference type="AlphaFoldDB" id="Q2JDL3"/>
<dbReference type="EMBL" id="CP000249">
    <property type="protein sequence ID" value="ABD10629.1"/>
    <property type="molecule type" value="Genomic_DNA"/>
</dbReference>
<evidence type="ECO:0000256" key="9">
    <source>
        <dbReference type="ARBA" id="ARBA00023004"/>
    </source>
</evidence>
<keyword evidence="10" id="KW-0503">Monooxygenase</keyword>
<evidence type="ECO:0000256" key="10">
    <source>
        <dbReference type="ARBA" id="ARBA00023033"/>
    </source>
</evidence>
<keyword evidence="7 13" id="KW-1133">Transmembrane helix</keyword>
<dbReference type="InterPro" id="IPR005804">
    <property type="entry name" value="FA_desaturase_dom"/>
</dbReference>
<gene>
    <name evidence="15" type="ordered locus">Francci3_1251</name>
</gene>
<dbReference type="PANTHER" id="PTHR38674:SF1">
    <property type="entry name" value="ALKANE 1-MONOOXYGENASE 1"/>
    <property type="match status" value="1"/>
</dbReference>
<protein>
    <submittedName>
        <fullName evidence="15">Alkane 1-monooxygenase</fullName>
        <ecNumber evidence="15">1.14.15.3</ecNumber>
    </submittedName>
</protein>
<keyword evidence="5 13" id="KW-0812">Transmembrane</keyword>
<evidence type="ECO:0000256" key="2">
    <source>
        <dbReference type="ARBA" id="ARBA00010823"/>
    </source>
</evidence>
<dbReference type="CDD" id="cd03512">
    <property type="entry name" value="Alkane-hydroxylase"/>
    <property type="match status" value="1"/>
</dbReference>
<dbReference type="PANTHER" id="PTHR38674">
    <property type="entry name" value="ALKANE 1-MONOOXYGENASE 1"/>
    <property type="match status" value="1"/>
</dbReference>
<organism evidence="15 16">
    <name type="scientific">Frankia casuarinae (strain DSM 45818 / CECT 9043 / HFP020203 / CcI3)</name>
    <dbReference type="NCBI Taxonomy" id="106370"/>
    <lineage>
        <taxon>Bacteria</taxon>
        <taxon>Bacillati</taxon>
        <taxon>Actinomycetota</taxon>
        <taxon>Actinomycetes</taxon>
        <taxon>Frankiales</taxon>
        <taxon>Frankiaceae</taxon>
        <taxon>Frankia</taxon>
    </lineage>
</organism>
<evidence type="ECO:0000256" key="3">
    <source>
        <dbReference type="ARBA" id="ARBA00022475"/>
    </source>
</evidence>
<dbReference type="eggNOG" id="COG3239">
    <property type="taxonomic scope" value="Bacteria"/>
</dbReference>
<evidence type="ECO:0000256" key="13">
    <source>
        <dbReference type="SAM" id="Phobius"/>
    </source>
</evidence>
<evidence type="ECO:0000256" key="12">
    <source>
        <dbReference type="SAM" id="MobiDB-lite"/>
    </source>
</evidence>
<dbReference type="OrthoDB" id="4759734at2"/>
<evidence type="ECO:0000313" key="16">
    <source>
        <dbReference type="Proteomes" id="UP000001937"/>
    </source>
</evidence>
<evidence type="ECO:0000256" key="8">
    <source>
        <dbReference type="ARBA" id="ARBA00023002"/>
    </source>
</evidence>
<dbReference type="STRING" id="106370.Francci3_1251"/>
<dbReference type="RefSeq" id="WP_011435695.1">
    <property type="nucleotide sequence ID" value="NC_007777.1"/>
</dbReference>